<dbReference type="Proteomes" id="UP000765509">
    <property type="component" value="Unassembled WGS sequence"/>
</dbReference>
<keyword evidence="4" id="KW-1185">Reference proteome</keyword>
<dbReference type="SUPFAM" id="SSF56672">
    <property type="entry name" value="DNA/RNA polymerases"/>
    <property type="match status" value="1"/>
</dbReference>
<protein>
    <recommendedName>
        <fullName evidence="2">Integrase catalytic domain-containing protein</fullName>
    </recommendedName>
</protein>
<dbReference type="AlphaFoldDB" id="A0A9Q3ICR3"/>
<keyword evidence="1" id="KW-0694">RNA-binding</keyword>
<dbReference type="EMBL" id="AVOT02040349">
    <property type="protein sequence ID" value="MBW0535557.1"/>
    <property type="molecule type" value="Genomic_DNA"/>
</dbReference>
<dbReference type="PANTHER" id="PTHR11439:SF483">
    <property type="entry name" value="PEPTIDE SYNTHASE GLIP-LIKE, PUTATIVE (AFU_ORTHOLOGUE AFUA_3G12920)-RELATED"/>
    <property type="match status" value="1"/>
</dbReference>
<dbReference type="SUPFAM" id="SSF53098">
    <property type="entry name" value="Ribonuclease H-like"/>
    <property type="match status" value="1"/>
</dbReference>
<accession>A0A9Q3ICR3</accession>
<dbReference type="Pfam" id="PF00665">
    <property type="entry name" value="rve"/>
    <property type="match status" value="1"/>
</dbReference>
<dbReference type="GO" id="GO:0015074">
    <property type="term" value="P:DNA integration"/>
    <property type="evidence" value="ECO:0007669"/>
    <property type="project" value="InterPro"/>
</dbReference>
<feature type="domain" description="Integrase catalytic" evidence="2">
    <location>
        <begin position="204"/>
        <end position="369"/>
    </location>
</feature>
<dbReference type="GO" id="GO:0005634">
    <property type="term" value="C:nucleus"/>
    <property type="evidence" value="ECO:0007669"/>
    <property type="project" value="UniProtKB-ARBA"/>
</dbReference>
<reference evidence="3" key="1">
    <citation type="submission" date="2021-03" db="EMBL/GenBank/DDBJ databases">
        <title>Draft genome sequence of rust myrtle Austropuccinia psidii MF-1, a brazilian biotype.</title>
        <authorList>
            <person name="Quecine M.C."/>
            <person name="Pachon D.M.R."/>
            <person name="Bonatelli M.L."/>
            <person name="Correr F.H."/>
            <person name="Franceschini L.M."/>
            <person name="Leite T.F."/>
            <person name="Margarido G.R.A."/>
            <person name="Almeida C.A."/>
            <person name="Ferrarezi J.A."/>
            <person name="Labate C.A."/>
        </authorList>
    </citation>
    <scope>NUCLEOTIDE SEQUENCE</scope>
    <source>
        <strain evidence="3">MF-1</strain>
    </source>
</reference>
<evidence type="ECO:0000313" key="4">
    <source>
        <dbReference type="Proteomes" id="UP000765509"/>
    </source>
</evidence>
<proteinExistence type="predicted"/>
<dbReference type="Gene3D" id="3.30.420.10">
    <property type="entry name" value="Ribonuclease H-like superfamily/Ribonuclease H"/>
    <property type="match status" value="1"/>
</dbReference>
<dbReference type="PANTHER" id="PTHR11439">
    <property type="entry name" value="GAG-POL-RELATED RETROTRANSPOSON"/>
    <property type="match status" value="1"/>
</dbReference>
<dbReference type="InterPro" id="IPR001584">
    <property type="entry name" value="Integrase_cat-core"/>
</dbReference>
<dbReference type="InterPro" id="IPR043502">
    <property type="entry name" value="DNA/RNA_pol_sf"/>
</dbReference>
<dbReference type="PROSITE" id="PS50994">
    <property type="entry name" value="INTEGRASE"/>
    <property type="match status" value="1"/>
</dbReference>
<name>A0A9Q3ICR3_9BASI</name>
<dbReference type="Pfam" id="PF07727">
    <property type="entry name" value="RVT_2"/>
    <property type="match status" value="1"/>
</dbReference>
<evidence type="ECO:0000256" key="1">
    <source>
        <dbReference type="ARBA" id="ARBA00022884"/>
    </source>
</evidence>
<dbReference type="InterPro" id="IPR012337">
    <property type="entry name" value="RNaseH-like_sf"/>
</dbReference>
<dbReference type="InterPro" id="IPR013103">
    <property type="entry name" value="RVT_2"/>
</dbReference>
<gene>
    <name evidence="3" type="ORF">O181_075272</name>
</gene>
<dbReference type="InterPro" id="IPR036397">
    <property type="entry name" value="RNaseH_sf"/>
</dbReference>
<comment type="caution">
    <text evidence="3">The sequence shown here is derived from an EMBL/GenBank/DDBJ whole genome shotgun (WGS) entry which is preliminary data.</text>
</comment>
<organism evidence="3 4">
    <name type="scientific">Austropuccinia psidii MF-1</name>
    <dbReference type="NCBI Taxonomy" id="1389203"/>
    <lineage>
        <taxon>Eukaryota</taxon>
        <taxon>Fungi</taxon>
        <taxon>Dikarya</taxon>
        <taxon>Basidiomycota</taxon>
        <taxon>Pucciniomycotina</taxon>
        <taxon>Pucciniomycetes</taxon>
        <taxon>Pucciniales</taxon>
        <taxon>Sphaerophragmiaceae</taxon>
        <taxon>Austropuccinia</taxon>
    </lineage>
</organism>
<dbReference type="OrthoDB" id="3344688at2759"/>
<sequence length="1057" mass="120587">MDKLQSTLKISSIRVPDTPLTNETPASDSDTFMINCYHSLGEQTQEHNPIYLDSGAGRTVINTFSLPVTVTHEGTLVFKGIHIHPVYYVPKGPVNLLSVSQLCDHGLKISTKSNMILVKQQEKVVEVFHREGNLFVMKLPVPTVYSVAITNHDRHLTLGHPNDNYMENMIKAGIISGTYTKSAYCEVCKKAKIKNRPHSAHLPQTKSPFFKLHLDTLQISPSNSKGHHYVLVIIDDFSRFNRIYCLTHKSQAESFIESYLNELKNKLNITPAFLHTDRGGEFSSKGFVDKLKEKGISFEQGPLNSPQTNGVAERFNQSLLSKMRCIIGQSNIPTSLWDEAANHASCLLNQLPHKFLNFTSPIDKVDEYNSRIEPKIDLTRILPFGMKVIVKNNTKPSKLDLPGEIMKALTFEKYSDSLRVLDPKTGRIKVTRDYTVPNHQISSIIRHPEETLPHESKLIIRLPKQSQPQDCSSSVQSNIVTNQESLTTTTAKSKDKHYEYVPYYEQPSNPVTSTINQENIIEGKRLRKPTDRLMLTDSVPYNQAIKDTSEKIEWKKAMDDEFKSLMTHNTGELVPYPDGNEKVIGGMWCLTRKRNEFGEVYRYKARWVVFGNHQEHLLHYFDTWASVGRNETLKTMLSLVVNLNLIAYQFDIETAFLHGSMDAIVYVKQVEGYEEVGKESWVWRLNKSLYGTKQAPRMWKAKLTEVLLSLSCISSKSDESLFITKNHTLMLHIHVDDGFLIGKSEEVILKFLEKLNLKLKLKIKKQPNQHLGYTLTWKKDMVLLNQSDLIEKLLKNNDMISCKPVQTPCNGNFLQEIKEKSEVINLTEYQKSIGLLNYLSQHTRPDIMFTVNQLSRYSTCPTSKHWIALKHLLRYLKGTMKLNLIYKKTKTTSIISELTGWADADYANAKEDRKSVSGYVIQVYENPVCWLSKKQSVVAQSTTEAEYISMNLCAKQIRWLTFVIKDLGQQIEKPTLFNDNSGAVIISKQASLNTNTKHIEVRYQYLRDCVLKKLLNVIQTSTTQMIADILTKLLGVQKINEALLQLHLEDHGGVSEN</sequence>
<evidence type="ECO:0000313" key="3">
    <source>
        <dbReference type="EMBL" id="MBW0535557.1"/>
    </source>
</evidence>
<evidence type="ECO:0000259" key="2">
    <source>
        <dbReference type="PROSITE" id="PS50994"/>
    </source>
</evidence>
<dbReference type="CDD" id="cd09272">
    <property type="entry name" value="RNase_HI_RT_Ty1"/>
    <property type="match status" value="1"/>
</dbReference>
<dbReference type="GO" id="GO:0003723">
    <property type="term" value="F:RNA binding"/>
    <property type="evidence" value="ECO:0007669"/>
    <property type="project" value="UniProtKB-KW"/>
</dbReference>